<protein>
    <recommendedName>
        <fullName evidence="8">Transmembrane protein 126A</fullName>
    </recommendedName>
</protein>
<proteinExistence type="inferred from homology"/>
<evidence type="ECO:0000256" key="10">
    <source>
        <dbReference type="ARBA" id="ARBA00045919"/>
    </source>
</evidence>
<evidence type="ECO:0000313" key="11">
    <source>
        <dbReference type="Ensembl" id="ENSAMEP00000043154.1"/>
    </source>
</evidence>
<evidence type="ECO:0000256" key="5">
    <source>
        <dbReference type="ARBA" id="ARBA00023128"/>
    </source>
</evidence>
<dbReference type="GO" id="GO:0005743">
    <property type="term" value="C:mitochondrial inner membrane"/>
    <property type="evidence" value="ECO:0007669"/>
    <property type="project" value="UniProtKB-SubCell"/>
</dbReference>
<comment type="subcellular location">
    <subcellularLocation>
        <location evidence="1">Mitochondrion inner membrane</location>
        <topology evidence="1">Multi-pass membrane protein</topology>
    </subcellularLocation>
</comment>
<reference evidence="11" key="2">
    <citation type="submission" date="2025-08" db="UniProtKB">
        <authorList>
            <consortium name="Ensembl"/>
        </authorList>
    </citation>
    <scope>IDENTIFICATION</scope>
</reference>
<evidence type="ECO:0000256" key="9">
    <source>
        <dbReference type="ARBA" id="ARBA00044764"/>
    </source>
</evidence>
<organism evidence="11 12">
    <name type="scientific">Ailuropoda melanoleuca</name>
    <name type="common">Giant panda</name>
    <dbReference type="NCBI Taxonomy" id="9646"/>
    <lineage>
        <taxon>Eukaryota</taxon>
        <taxon>Metazoa</taxon>
        <taxon>Chordata</taxon>
        <taxon>Craniata</taxon>
        <taxon>Vertebrata</taxon>
        <taxon>Euteleostomi</taxon>
        <taxon>Mammalia</taxon>
        <taxon>Eutheria</taxon>
        <taxon>Laurasiatheria</taxon>
        <taxon>Carnivora</taxon>
        <taxon>Caniformia</taxon>
        <taxon>Ursidae</taxon>
        <taxon>Ailuropoda</taxon>
    </lineage>
</organism>
<keyword evidence="6" id="KW-0472">Membrane</keyword>
<keyword evidence="12" id="KW-1185">Reference proteome</keyword>
<keyword evidence="4" id="KW-1133">Transmembrane helix</keyword>
<keyword evidence="5" id="KW-0496">Mitochondrion</keyword>
<evidence type="ECO:0000256" key="6">
    <source>
        <dbReference type="ARBA" id="ARBA00023136"/>
    </source>
</evidence>
<reference evidence="11" key="3">
    <citation type="submission" date="2025-09" db="UniProtKB">
        <authorList>
            <consortium name="Ensembl"/>
        </authorList>
    </citation>
    <scope>IDENTIFICATION</scope>
</reference>
<evidence type="ECO:0000256" key="3">
    <source>
        <dbReference type="ARBA" id="ARBA00022792"/>
    </source>
</evidence>
<dbReference type="GeneTree" id="ENSGT00970000194097"/>
<evidence type="ECO:0000256" key="7">
    <source>
        <dbReference type="ARBA" id="ARBA00038018"/>
    </source>
</evidence>
<keyword evidence="2" id="KW-0812">Transmembrane</keyword>
<sequence>VENQGPDDTVEENLNFNAITRKINQLPEADRNLLEHGSTRMELNAALCGLTGGLNCETCAVTQGGLVGLVPGGLCPVFLAVPVRGGLAARCASARLPEKRDSLLD</sequence>
<dbReference type="PANTHER" id="PTHR16296">
    <property type="entry name" value="UNCHARACTERIZED HYPOTHALAMUS PROTEIN HT007"/>
    <property type="match status" value="1"/>
</dbReference>
<dbReference type="InterPro" id="IPR009801">
    <property type="entry name" value="TMEM126"/>
</dbReference>
<evidence type="ECO:0000256" key="8">
    <source>
        <dbReference type="ARBA" id="ARBA00039469"/>
    </source>
</evidence>
<evidence type="ECO:0000256" key="4">
    <source>
        <dbReference type="ARBA" id="ARBA00022989"/>
    </source>
</evidence>
<evidence type="ECO:0000256" key="1">
    <source>
        <dbReference type="ARBA" id="ARBA00004448"/>
    </source>
</evidence>
<dbReference type="Ensembl" id="ENSAMET00000033664.1">
    <property type="protein sequence ID" value="ENSAMEP00000043154.1"/>
    <property type="gene ID" value="ENSAMEG00000031502.1"/>
</dbReference>
<comment type="similarity">
    <text evidence="7">Belongs to the TMEM126 family.</text>
</comment>
<comment type="function">
    <text evidence="10">Protein required for the cotranslational protein quality control in the inner membrane of the mitochondria. Associates with newly synthesized polypeptides and may act as a chaperone that cooperates with OXA1L for the insertion of newly synthesized mitochondrial proteins into the inner membrane. Required for the assembly of the ND4 module of mitochondrial complex I.</text>
</comment>
<dbReference type="GO" id="GO:0032981">
    <property type="term" value="P:mitochondrial respiratory chain complex I assembly"/>
    <property type="evidence" value="ECO:0007669"/>
    <property type="project" value="TreeGrafter"/>
</dbReference>
<evidence type="ECO:0000256" key="2">
    <source>
        <dbReference type="ARBA" id="ARBA00022692"/>
    </source>
</evidence>
<keyword evidence="3" id="KW-0999">Mitochondrion inner membrane</keyword>
<dbReference type="Proteomes" id="UP000008912">
    <property type="component" value="Unassembled WGS sequence"/>
</dbReference>
<evidence type="ECO:0000313" key="12">
    <source>
        <dbReference type="Proteomes" id="UP000008912"/>
    </source>
</evidence>
<comment type="subunit">
    <text evidence="9">Interacts with OXA1L; promoting cotranslational quality control in mitochondria.</text>
</comment>
<accession>A0A7N5KPL6</accession>
<dbReference type="InParanoid" id="A0A7N5KPL6"/>
<dbReference type="PANTHER" id="PTHR16296:SF4">
    <property type="entry name" value="TRANSMEMBRANE PROTEIN 126A"/>
    <property type="match status" value="1"/>
</dbReference>
<reference evidence="11 12" key="1">
    <citation type="journal article" date="2010" name="Nature">
        <title>The sequence and de novo assembly of the giant panda genome.</title>
        <authorList>
            <person name="Li R."/>
            <person name="Fan W."/>
            <person name="Tian G."/>
            <person name="Zhu H."/>
            <person name="He L."/>
            <person name="Cai J."/>
            <person name="Huang Q."/>
            <person name="Cai Q."/>
            <person name="Li B."/>
            <person name="Bai Y."/>
            <person name="Zhang Z."/>
            <person name="Zhang Y."/>
            <person name="Wang W."/>
            <person name="Li J."/>
            <person name="Wei F."/>
            <person name="Li H."/>
            <person name="Jian M."/>
            <person name="Li J."/>
            <person name="Zhang Z."/>
            <person name="Nielsen R."/>
            <person name="Li D."/>
            <person name="Gu W."/>
            <person name="Yang Z."/>
            <person name="Xuan Z."/>
            <person name="Ryder O.A."/>
            <person name="Leung F.C."/>
            <person name="Zhou Y."/>
            <person name="Cao J."/>
            <person name="Sun X."/>
            <person name="Fu Y."/>
            <person name="Fang X."/>
            <person name="Guo X."/>
            <person name="Wang B."/>
            <person name="Hou R."/>
            <person name="Shen F."/>
            <person name="Mu B."/>
            <person name="Ni P."/>
            <person name="Lin R."/>
            <person name="Qian W."/>
            <person name="Wang G."/>
            <person name="Yu C."/>
            <person name="Nie W."/>
            <person name="Wang J."/>
            <person name="Wu Z."/>
            <person name="Liang H."/>
            <person name="Min J."/>
            <person name="Wu Q."/>
            <person name="Cheng S."/>
            <person name="Ruan J."/>
            <person name="Wang M."/>
            <person name="Shi Z."/>
            <person name="Wen M."/>
            <person name="Liu B."/>
            <person name="Ren X."/>
            <person name="Zheng H."/>
            <person name="Dong D."/>
            <person name="Cook K."/>
            <person name="Shan G."/>
            <person name="Zhang H."/>
            <person name="Kosiol C."/>
            <person name="Xie X."/>
            <person name="Lu Z."/>
            <person name="Zheng H."/>
            <person name="Li Y."/>
            <person name="Steiner C.C."/>
            <person name="Lam T.T."/>
            <person name="Lin S."/>
            <person name="Zhang Q."/>
            <person name="Li G."/>
            <person name="Tian J."/>
            <person name="Gong T."/>
            <person name="Liu H."/>
            <person name="Zhang D."/>
            <person name="Fang L."/>
            <person name="Ye C."/>
            <person name="Zhang J."/>
            <person name="Hu W."/>
            <person name="Xu A."/>
            <person name="Ren Y."/>
            <person name="Zhang G."/>
            <person name="Bruford M.W."/>
            <person name="Li Q."/>
            <person name="Ma L."/>
            <person name="Guo Y."/>
            <person name="An N."/>
            <person name="Hu Y."/>
            <person name="Zheng Y."/>
            <person name="Shi Y."/>
            <person name="Li Z."/>
            <person name="Liu Q."/>
            <person name="Chen Y."/>
            <person name="Zhao J."/>
            <person name="Qu N."/>
            <person name="Zhao S."/>
            <person name="Tian F."/>
            <person name="Wang X."/>
            <person name="Wang H."/>
            <person name="Xu L."/>
            <person name="Liu X."/>
            <person name="Vinar T."/>
            <person name="Wang Y."/>
            <person name="Lam T.W."/>
            <person name="Yiu S.M."/>
            <person name="Liu S."/>
            <person name="Zhang H."/>
            <person name="Li D."/>
            <person name="Huang Y."/>
            <person name="Wang X."/>
            <person name="Yang G."/>
            <person name="Jiang Z."/>
            <person name="Wang J."/>
            <person name="Qin N."/>
            <person name="Li L."/>
            <person name="Li J."/>
            <person name="Bolund L."/>
            <person name="Kristiansen K."/>
            <person name="Wong G.K."/>
            <person name="Olson M."/>
            <person name="Zhang X."/>
            <person name="Li S."/>
            <person name="Yang H."/>
            <person name="Wang J."/>
            <person name="Wang J."/>
        </authorList>
    </citation>
    <scope>NUCLEOTIDE SEQUENCE [LARGE SCALE GENOMIC DNA]</scope>
</reference>
<dbReference type="Pfam" id="PF07114">
    <property type="entry name" value="TMEM126"/>
    <property type="match status" value="1"/>
</dbReference>
<dbReference type="AlphaFoldDB" id="A0A7N5KPL6"/>
<name>A0A7N5KPL6_AILME</name>